<reference evidence="1 2" key="1">
    <citation type="submission" date="2015-04" db="EMBL/GenBank/DDBJ databases">
        <title>Complete genome sequence of Schizopora paradoxa KUC8140, a cosmopolitan wood degrader in East Asia.</title>
        <authorList>
            <consortium name="DOE Joint Genome Institute"/>
            <person name="Min B."/>
            <person name="Park H."/>
            <person name="Jang Y."/>
            <person name="Kim J.-J."/>
            <person name="Kim K.H."/>
            <person name="Pangilinan J."/>
            <person name="Lipzen A."/>
            <person name="Riley R."/>
            <person name="Grigoriev I.V."/>
            <person name="Spatafora J.W."/>
            <person name="Choi I.-G."/>
        </authorList>
    </citation>
    <scope>NUCLEOTIDE SEQUENCE [LARGE SCALE GENOMIC DNA]</scope>
    <source>
        <strain evidence="1 2">KUC8140</strain>
    </source>
</reference>
<name>A0A0H2RMM3_9AGAM</name>
<organism evidence="1 2">
    <name type="scientific">Schizopora paradoxa</name>
    <dbReference type="NCBI Taxonomy" id="27342"/>
    <lineage>
        <taxon>Eukaryota</taxon>
        <taxon>Fungi</taxon>
        <taxon>Dikarya</taxon>
        <taxon>Basidiomycota</taxon>
        <taxon>Agaricomycotina</taxon>
        <taxon>Agaricomycetes</taxon>
        <taxon>Hymenochaetales</taxon>
        <taxon>Schizoporaceae</taxon>
        <taxon>Schizopora</taxon>
    </lineage>
</organism>
<dbReference type="AlphaFoldDB" id="A0A0H2RMM3"/>
<dbReference type="InParanoid" id="A0A0H2RMM3"/>
<gene>
    <name evidence="1" type="ORF">SCHPADRAFT_376138</name>
</gene>
<evidence type="ECO:0000313" key="2">
    <source>
        <dbReference type="Proteomes" id="UP000053477"/>
    </source>
</evidence>
<proteinExistence type="predicted"/>
<evidence type="ECO:0000313" key="1">
    <source>
        <dbReference type="EMBL" id="KLO13205.1"/>
    </source>
</evidence>
<sequence length="91" mass="10220">MALNPRTPSLCIFITGRSHVRLIHAQPVMPSQHQSPSSNVCSDYLCPSASHLIVDRFMIAAVDLLLHLCTRSCSRKVRETRLRSSQSHRVP</sequence>
<dbReference type="EMBL" id="KQ085963">
    <property type="protein sequence ID" value="KLO13205.1"/>
    <property type="molecule type" value="Genomic_DNA"/>
</dbReference>
<protein>
    <submittedName>
        <fullName evidence="1">Uncharacterized protein</fullName>
    </submittedName>
</protein>
<keyword evidence="2" id="KW-1185">Reference proteome</keyword>
<accession>A0A0H2RMM3</accession>
<dbReference type="Proteomes" id="UP000053477">
    <property type="component" value="Unassembled WGS sequence"/>
</dbReference>